<protein>
    <recommendedName>
        <fullName evidence="3">TFIIS N-terminal domain-containing protein</fullName>
    </recommendedName>
</protein>
<dbReference type="GO" id="GO:0008157">
    <property type="term" value="F:protein phosphatase 1 binding"/>
    <property type="evidence" value="ECO:0007669"/>
    <property type="project" value="TreeGrafter"/>
</dbReference>
<feature type="region of interest" description="Disordered" evidence="2">
    <location>
        <begin position="995"/>
        <end position="1038"/>
    </location>
</feature>
<dbReference type="AlphaFoldDB" id="A0A6H5HE89"/>
<accession>A0A6H5HE89</accession>
<dbReference type="Gene3D" id="1.20.930.10">
    <property type="entry name" value="Conserved domain common to transcription factors TFIIS, elongin A, CRSP70"/>
    <property type="match status" value="1"/>
</dbReference>
<feature type="compositionally biased region" description="Low complexity" evidence="2">
    <location>
        <begin position="525"/>
        <end position="534"/>
    </location>
</feature>
<comment type="subcellular location">
    <subcellularLocation>
        <location evidence="1">Nucleus</location>
    </subcellularLocation>
</comment>
<feature type="compositionally biased region" description="Low complexity" evidence="2">
    <location>
        <begin position="412"/>
        <end position="421"/>
    </location>
</feature>
<evidence type="ECO:0000313" key="4">
    <source>
        <dbReference type="EMBL" id="CAB0014861.1"/>
    </source>
</evidence>
<feature type="compositionally biased region" description="Basic and acidic residues" evidence="2">
    <location>
        <begin position="535"/>
        <end position="553"/>
    </location>
</feature>
<organism evidence="4 5">
    <name type="scientific">Nesidiocoris tenuis</name>
    <dbReference type="NCBI Taxonomy" id="355587"/>
    <lineage>
        <taxon>Eukaryota</taxon>
        <taxon>Metazoa</taxon>
        <taxon>Ecdysozoa</taxon>
        <taxon>Arthropoda</taxon>
        <taxon>Hexapoda</taxon>
        <taxon>Insecta</taxon>
        <taxon>Pterygota</taxon>
        <taxon>Neoptera</taxon>
        <taxon>Paraneoptera</taxon>
        <taxon>Hemiptera</taxon>
        <taxon>Heteroptera</taxon>
        <taxon>Panheteroptera</taxon>
        <taxon>Cimicomorpha</taxon>
        <taxon>Miridae</taxon>
        <taxon>Dicyphina</taxon>
        <taxon>Nesidiocoris</taxon>
    </lineage>
</organism>
<evidence type="ECO:0000259" key="3">
    <source>
        <dbReference type="PROSITE" id="PS51319"/>
    </source>
</evidence>
<reference evidence="4 5" key="1">
    <citation type="submission" date="2020-02" db="EMBL/GenBank/DDBJ databases">
        <authorList>
            <person name="Ferguson B K."/>
        </authorList>
    </citation>
    <scope>NUCLEOTIDE SEQUENCE [LARGE SCALE GENOMIC DNA]</scope>
</reference>
<feature type="compositionally biased region" description="Basic and acidic residues" evidence="2">
    <location>
        <begin position="222"/>
        <end position="236"/>
    </location>
</feature>
<feature type="domain" description="TFIIS N-terminal" evidence="3">
    <location>
        <begin position="71"/>
        <end position="146"/>
    </location>
</feature>
<dbReference type="PANTHER" id="PTHR46557">
    <property type="entry name" value="SERINE/THREONINE-PROTEIN PHOSPHATASE 1 REGULATORY SUBUNIT 10-RELATED"/>
    <property type="match status" value="1"/>
</dbReference>
<proteinExistence type="predicted"/>
<keyword evidence="5" id="KW-1185">Reference proteome</keyword>
<feature type="compositionally biased region" description="Basic and acidic residues" evidence="2">
    <location>
        <begin position="309"/>
        <end position="323"/>
    </location>
</feature>
<dbReference type="PANTHER" id="PTHR46557:SF1">
    <property type="entry name" value="SERINE_THREONINE-PROTEIN PHOSPHATASE 1 REGULATORY SUBUNIT 10"/>
    <property type="match status" value="1"/>
</dbReference>
<dbReference type="EMBL" id="CADCXU010028228">
    <property type="protein sequence ID" value="CAB0014861.1"/>
    <property type="molecule type" value="Genomic_DNA"/>
</dbReference>
<dbReference type="Proteomes" id="UP000479000">
    <property type="component" value="Unassembled WGS sequence"/>
</dbReference>
<feature type="region of interest" description="Disordered" evidence="2">
    <location>
        <begin position="222"/>
        <end position="565"/>
    </location>
</feature>
<feature type="region of interest" description="Disordered" evidence="2">
    <location>
        <begin position="581"/>
        <end position="639"/>
    </location>
</feature>
<dbReference type="GO" id="GO:0005634">
    <property type="term" value="C:nucleus"/>
    <property type="evidence" value="ECO:0007669"/>
    <property type="project" value="UniProtKB-SubCell"/>
</dbReference>
<feature type="compositionally biased region" description="Basic and acidic residues" evidence="2">
    <location>
        <begin position="429"/>
        <end position="446"/>
    </location>
</feature>
<evidence type="ECO:0000256" key="2">
    <source>
        <dbReference type="SAM" id="MobiDB-lite"/>
    </source>
</evidence>
<keyword evidence="1" id="KW-0539">Nucleus</keyword>
<dbReference type="GO" id="GO:0072357">
    <property type="term" value="C:PTW/PP1 phosphatase complex"/>
    <property type="evidence" value="ECO:0007669"/>
    <property type="project" value="TreeGrafter"/>
</dbReference>
<dbReference type="InterPro" id="IPR035441">
    <property type="entry name" value="TFIIS/LEDGF_dom_sf"/>
</dbReference>
<evidence type="ECO:0000256" key="1">
    <source>
        <dbReference type="PROSITE-ProRule" id="PRU00649"/>
    </source>
</evidence>
<dbReference type="PROSITE" id="PS51319">
    <property type="entry name" value="TFIIS_N"/>
    <property type="match status" value="1"/>
</dbReference>
<dbReference type="GO" id="GO:0000785">
    <property type="term" value="C:chromatin"/>
    <property type="evidence" value="ECO:0007669"/>
    <property type="project" value="TreeGrafter"/>
</dbReference>
<feature type="compositionally biased region" description="Basic and acidic residues" evidence="2">
    <location>
        <begin position="330"/>
        <end position="382"/>
    </location>
</feature>
<dbReference type="SUPFAM" id="SSF47676">
    <property type="entry name" value="Conserved domain common to transcription factors TFIIS, elongin A, CRSP70"/>
    <property type="match status" value="1"/>
</dbReference>
<gene>
    <name evidence="4" type="ORF">NTEN_LOCUS19267</name>
</gene>
<dbReference type="InterPro" id="IPR017923">
    <property type="entry name" value="TFIIS_N"/>
</dbReference>
<feature type="compositionally biased region" description="Polar residues" evidence="2">
    <location>
        <begin position="493"/>
        <end position="504"/>
    </location>
</feature>
<sequence length="1156" mass="126195">MPRINPQELLHCLSVLLSPCGGIKSEGEVQRIANLMTKFSKKLVSKCIYVMILKTTDADLLDMFMTAGGWDLIFNWLSDGITMRNWSLVVELVELLLLCPVDIERLKGNNCPKLIKMLSKEQNATDQVRQLASSVVERWLAVVKGACSNDPAPSSSSSTSSLPSNDAQTLALSVYDGLDGVQALPMQQPAPMPAVQEQPAAPPESAPVYKITIRDGKDVLAEVTSEKSHHTDSADKDESDSGDSSSNSGDLKEPGVLLPQSTDSDSDEEIRTRKKRPAPMDSDDDYQPPSLPAKKIERKTLQKKVAKRPAGESKSSDKKRFLDDPPGVSPEKKVRLDSKKKEELVKKRTDSEKNRSSKSSKDKEKERSRKDSNGQKERDNDTLNKLITPSIASLGKIPKKNRSSTEEKKDPGASAKKSSAPKIPPPIVKDQKKYNYTVETKRKINVERPSTVKAFNSRFRSTGLEEPPPPPKKKAGERSSGVSKPASERQKESSSASVQKSGGTSPAHGKPLPSPSPPHSKESPSHAPSSSPSHSDAKKKDALASATEKDKPSRAGGIILTPPKPLKLGLMESDVFADALTAANPVKDVKKKKRRPSATPEPVAKKGDPQPATSPRSQDEVKPVFKSGPLSKEELEDEVAKAEEAIDEVLKQESKKNMEREKNRLAKGVLVYVKKKTALKKSVMWKPDSELESVRFFELDETERVQATSDERQRFVHFFLIKEASEDRMEEKIAWRTPVPIELPPGTVIVPGKNSIEKGIQHARERTTLQAIYFNKNMIPDSPAEPDLEIHAATEPAIIPLEDQNGNEGSVISYKDKPWPEPKSYEPNPIFMKQQQMLTDEASPMGVGPMMGGPMGVPGDPSMMAGFMPQGPAGPFPGPQGPFPPMGPPNSMMPGPEWMHYNGMLRNSLSSIKNHQITNGDGSGMMMSNDGMMMPGGPGMPAGPMGGPGMHPMGPGMGGPMGPGMMGPPDMFPPMGGGGGPPDFMPYMPGPPGMFPGGPGGPPQFQGPPNQMGNEPNQRPWFRNGPNNGSGPGSWRHPSKVRSLRLVLLSWIGLSHKDESCRSSSGRSACFSRCRPPSFVQQVPQLLQFTSETALVSLYLTRNGSLGRNFTADLNFVMSPRRSLRAVPRRFAEGRNRRVPLRSLRFRIHAPVPRHL</sequence>
<name>A0A6H5HE89_9HEMI</name>
<feature type="compositionally biased region" description="Pro residues" evidence="2">
    <location>
        <begin position="995"/>
        <end position="1006"/>
    </location>
</feature>
<dbReference type="OrthoDB" id="2138378at2759"/>
<evidence type="ECO:0000313" key="5">
    <source>
        <dbReference type="Proteomes" id="UP000479000"/>
    </source>
</evidence>